<dbReference type="AlphaFoldDB" id="A0A329CRU9"/>
<dbReference type="RefSeq" id="WP_244146871.1">
    <property type="nucleotide sequence ID" value="NZ_CADFFP010000002.1"/>
</dbReference>
<protein>
    <submittedName>
        <fullName evidence="7">OmpA family protein</fullName>
    </submittedName>
</protein>
<dbReference type="Pfam" id="PF00691">
    <property type="entry name" value="OmpA"/>
    <property type="match status" value="1"/>
</dbReference>
<keyword evidence="2 3" id="KW-0472">Membrane</keyword>
<keyword evidence="5" id="KW-1133">Transmembrane helix</keyword>
<evidence type="ECO:0000313" key="8">
    <source>
        <dbReference type="Proteomes" id="UP000248918"/>
    </source>
</evidence>
<keyword evidence="5" id="KW-0812">Transmembrane</keyword>
<dbReference type="Proteomes" id="UP000248918">
    <property type="component" value="Unassembled WGS sequence"/>
</dbReference>
<dbReference type="InterPro" id="IPR036737">
    <property type="entry name" value="OmpA-like_sf"/>
</dbReference>
<dbReference type="InterPro" id="IPR006665">
    <property type="entry name" value="OmpA-like"/>
</dbReference>
<name>A0A329CRU9_9BURK</name>
<dbReference type="PANTHER" id="PTHR30329:SF20">
    <property type="entry name" value="EXPORTED PROTEIN"/>
    <property type="match status" value="1"/>
</dbReference>
<dbReference type="InterPro" id="IPR006664">
    <property type="entry name" value="OMP_bac"/>
</dbReference>
<evidence type="ECO:0000256" key="1">
    <source>
        <dbReference type="ARBA" id="ARBA00004442"/>
    </source>
</evidence>
<dbReference type="Gene3D" id="3.30.1330.60">
    <property type="entry name" value="OmpA-like domain"/>
    <property type="match status" value="1"/>
</dbReference>
<feature type="transmembrane region" description="Helical" evidence="5">
    <location>
        <begin position="406"/>
        <end position="427"/>
    </location>
</feature>
<feature type="transmembrane region" description="Helical" evidence="5">
    <location>
        <begin position="27"/>
        <end position="49"/>
    </location>
</feature>
<dbReference type="PANTHER" id="PTHR30329">
    <property type="entry name" value="STATOR ELEMENT OF FLAGELLAR MOTOR COMPLEX"/>
    <property type="match status" value="1"/>
</dbReference>
<evidence type="ECO:0000259" key="6">
    <source>
        <dbReference type="PROSITE" id="PS51123"/>
    </source>
</evidence>
<dbReference type="EMBL" id="QLTK01000003">
    <property type="protein sequence ID" value="RAS37419.1"/>
    <property type="molecule type" value="Genomic_DNA"/>
</dbReference>
<dbReference type="InterPro" id="IPR050330">
    <property type="entry name" value="Bact_OuterMem_StrucFunc"/>
</dbReference>
<dbReference type="GO" id="GO:0009279">
    <property type="term" value="C:cell outer membrane"/>
    <property type="evidence" value="ECO:0007669"/>
    <property type="project" value="UniProtKB-SubCell"/>
</dbReference>
<dbReference type="PRINTS" id="PR01021">
    <property type="entry name" value="OMPADOMAIN"/>
</dbReference>
<organism evidence="7 8">
    <name type="scientific">Paraburkholderia bryophila</name>
    <dbReference type="NCBI Taxonomy" id="420952"/>
    <lineage>
        <taxon>Bacteria</taxon>
        <taxon>Pseudomonadati</taxon>
        <taxon>Pseudomonadota</taxon>
        <taxon>Betaproteobacteria</taxon>
        <taxon>Burkholderiales</taxon>
        <taxon>Burkholderiaceae</taxon>
        <taxon>Paraburkholderia</taxon>
    </lineage>
</organism>
<evidence type="ECO:0000256" key="5">
    <source>
        <dbReference type="SAM" id="Phobius"/>
    </source>
</evidence>
<comment type="subcellular location">
    <subcellularLocation>
        <location evidence="1">Cell outer membrane</location>
    </subcellularLocation>
</comment>
<evidence type="ECO:0000256" key="3">
    <source>
        <dbReference type="PROSITE-ProRule" id="PRU00473"/>
    </source>
</evidence>
<gene>
    <name evidence="7" type="ORF">BX591_103273</name>
</gene>
<feature type="compositionally biased region" description="Low complexity" evidence="4">
    <location>
        <begin position="275"/>
        <end position="299"/>
    </location>
</feature>
<dbReference type="SUPFAM" id="SSF103088">
    <property type="entry name" value="OmpA-like"/>
    <property type="match status" value="1"/>
</dbReference>
<evidence type="ECO:0000256" key="4">
    <source>
        <dbReference type="SAM" id="MobiDB-lite"/>
    </source>
</evidence>
<feature type="transmembrane region" description="Helical" evidence="5">
    <location>
        <begin position="55"/>
        <end position="77"/>
    </location>
</feature>
<feature type="region of interest" description="Disordered" evidence="4">
    <location>
        <begin position="257"/>
        <end position="308"/>
    </location>
</feature>
<dbReference type="CDD" id="cd07185">
    <property type="entry name" value="OmpA_C-like"/>
    <property type="match status" value="1"/>
</dbReference>
<feature type="domain" description="OmpA-like" evidence="6">
    <location>
        <begin position="506"/>
        <end position="624"/>
    </location>
</feature>
<accession>A0A329CRU9</accession>
<evidence type="ECO:0000313" key="7">
    <source>
        <dbReference type="EMBL" id="RAS37419.1"/>
    </source>
</evidence>
<comment type="caution">
    <text evidence="7">The sequence shown here is derived from an EMBL/GenBank/DDBJ whole genome shotgun (WGS) entry which is preliminary data.</text>
</comment>
<evidence type="ECO:0000256" key="2">
    <source>
        <dbReference type="ARBA" id="ARBA00023136"/>
    </source>
</evidence>
<proteinExistence type="predicted"/>
<reference evidence="7 8" key="1">
    <citation type="submission" date="2018-06" db="EMBL/GenBank/DDBJ databases">
        <title>Genomic Encyclopedia of Type Strains, Phase III (KMG-III): the genomes of soil and plant-associated and newly described type strains.</title>
        <authorList>
            <person name="Whitman W."/>
        </authorList>
    </citation>
    <scope>NUCLEOTIDE SEQUENCE [LARGE SCALE GENOMIC DNA]</scope>
    <source>
        <strain evidence="7 8">LMG 23644</strain>
    </source>
</reference>
<sequence length="630" mass="67454">MTAKIAPQIAPEIAPLRTLKRAPLVGFGYPFHLVTRFATMLAMAYVFVLPPGRPGLTYSLAAALVLIELVAIVARTWQLSRVRARSRAVIAALGSTTADLPLGLPFDLRARMPVVMVIGDALANLFNREGHENGLAQIGDGAIWLRVDRLQDLPSLAIAIRQWRDGRAPDAVVLSIAPALHATEDALKQQLSRARQAVSDASRMLGERLPGYIAMYQRLTAIGASHGAPSWYGVSSATRLQNALRFEAVIRAAETKASATGAQAQPQPAEPPQAEPQQIEPPQAQSPQAEPQQVESPQAKPQQTLSNPIPAARAARLASLIDWTDRVVISALADRRHPAAPWALYGAGWIDCGPASHPDAPWMRDMAVRTHVHPAPLPASSSPWPLPQPLLEALPKRPRTSPSHAALLHAFALLAVAIALAMSSAALQNQRIVARIGAELGRFEAIPATHDNARRDALQTLIAERDQFDRYARMGVPLSLSFGMYRGAALIPVLENAIASYQAPLSPPPVVTLDSMSLFDSGQSALKAGSTRAIVAALDLIKAHPDKRILVAGYTDNVGNPDSNQRLSVARASAVRDWLIDASGLSATRFAIQGYGETRPLANNGTNAGRARNRRVEITLVPDTSAATGT</sequence>
<dbReference type="PROSITE" id="PS51123">
    <property type="entry name" value="OMPA_2"/>
    <property type="match status" value="1"/>
</dbReference>